<proteinExistence type="predicted"/>
<dbReference type="Pfam" id="PF13250">
    <property type="entry name" value="SNIPE"/>
    <property type="match status" value="1"/>
</dbReference>
<evidence type="ECO:0000256" key="1">
    <source>
        <dbReference type="SAM" id="Coils"/>
    </source>
</evidence>
<dbReference type="InterPro" id="IPR018306">
    <property type="entry name" value="Phage_T5_Orf172_DNA-bd"/>
</dbReference>
<dbReference type="Pfam" id="PF10544">
    <property type="entry name" value="T5orf172"/>
    <property type="match status" value="1"/>
</dbReference>
<keyword evidence="2" id="KW-0812">Transmembrane</keyword>
<feature type="coiled-coil region" evidence="1">
    <location>
        <begin position="103"/>
        <end position="206"/>
    </location>
</feature>
<evidence type="ECO:0000259" key="3">
    <source>
        <dbReference type="SMART" id="SM00974"/>
    </source>
</evidence>
<feature type="coiled-coil region" evidence="1">
    <location>
        <begin position="337"/>
        <end position="424"/>
    </location>
</feature>
<keyword evidence="1" id="KW-0175">Coiled coil</keyword>
<protein>
    <submittedName>
        <fullName evidence="4">Putative phage protein</fullName>
    </submittedName>
</protein>
<sequence>MNNENEQLKSDLLINDEKIKNLNFKIPWYYSLWTISILILSTFSTYSISFIVAIIFLFKRNKIMKKHKDSISILLSDVEKINNKYILLNDEIKMKEKHFEDLCESNENKLKELSNLLDKKKVEIDKFDSENQDKFKLIEELKIEKERLDNLIKDKNILKDNINTLNSHLEELKNEREELRDINTTLKNKKEELKRLSEELIQTEDEVLLQSFGLYNPKYDFENSDEYMEKLKEIREMQKLLIRNKTGVKYSDSWTVDGSVQKGRTMTNQNIKTALKLFNSECDIAMSKVSFKNIDSIEKRIRKAFTDTNKLNTSNKVSIKENYLNLKIDELYLYYEYLQMKEEEKEEQRALREQMKEEALVQKEIENQKRKLKKEELQFKNELLRLKSTIPEDENDKLEWEQKINSIEEKLALLSKDLDDVLNREQNTRAGHVYIISNIGSFGENIYKIGVTRRLDPTERINELSSASVPFKYDIHATIFSEDAPKLESALHKAFDNKRVNKVNNRKEFFKVTLDEIRTEVEKNFDKTVEYTKLAEAQEYRQTLKIQELNNKLA</sequence>
<gene>
    <name evidence="4" type="ORF">BN1097_360096</name>
</gene>
<feature type="domain" description="Bacteriophage T5 Orf172 DNA-binding" evidence="3">
    <location>
        <begin position="441"/>
        <end position="524"/>
    </location>
</feature>
<dbReference type="InterPro" id="IPR025280">
    <property type="entry name" value="SNIPE"/>
</dbReference>
<dbReference type="GeneID" id="66355757"/>
<name>A0A069A2K8_CLODI</name>
<evidence type="ECO:0000256" key="2">
    <source>
        <dbReference type="SAM" id="Phobius"/>
    </source>
</evidence>
<feature type="transmembrane region" description="Helical" evidence="2">
    <location>
        <begin position="30"/>
        <end position="58"/>
    </location>
</feature>
<reference evidence="4" key="1">
    <citation type="submission" date="2014-07" db="EMBL/GenBank/DDBJ databases">
        <authorList>
            <person name="Monot Marc"/>
        </authorList>
    </citation>
    <scope>NUCLEOTIDE SEQUENCE</scope>
    <source>
        <strain evidence="4">7032994</strain>
    </source>
</reference>
<dbReference type="EMBL" id="LK932372">
    <property type="protein sequence ID" value="CDS85159.1"/>
    <property type="molecule type" value="Genomic_DNA"/>
</dbReference>
<keyword evidence="2" id="KW-0472">Membrane</keyword>
<dbReference type="AlphaFoldDB" id="A0A069A2K8"/>
<evidence type="ECO:0000313" key="4">
    <source>
        <dbReference type="EMBL" id="CDS85159.1"/>
    </source>
</evidence>
<keyword evidence="2" id="KW-1133">Transmembrane helix</keyword>
<organism evidence="4">
    <name type="scientific">Clostridioides difficile</name>
    <name type="common">Peptoclostridium difficile</name>
    <dbReference type="NCBI Taxonomy" id="1496"/>
    <lineage>
        <taxon>Bacteria</taxon>
        <taxon>Bacillati</taxon>
        <taxon>Bacillota</taxon>
        <taxon>Clostridia</taxon>
        <taxon>Peptostreptococcales</taxon>
        <taxon>Peptostreptococcaceae</taxon>
        <taxon>Clostridioides</taxon>
    </lineage>
</organism>
<dbReference type="RefSeq" id="WP_021387471.1">
    <property type="nucleotide sequence ID" value="NZ_BINV01000018.1"/>
</dbReference>
<dbReference type="SMART" id="SM00974">
    <property type="entry name" value="T5orf172"/>
    <property type="match status" value="1"/>
</dbReference>
<accession>A0A069A2K8</accession>